<feature type="compositionally biased region" description="Basic and acidic residues" evidence="1">
    <location>
        <begin position="117"/>
        <end position="131"/>
    </location>
</feature>
<evidence type="ECO:0000256" key="2">
    <source>
        <dbReference type="SAM" id="Phobius"/>
    </source>
</evidence>
<keyword evidence="2" id="KW-0812">Transmembrane</keyword>
<dbReference type="Gene3D" id="3.40.10.10">
    <property type="entry name" value="DNA Methylphosphotriester Repair Domain"/>
    <property type="match status" value="1"/>
</dbReference>
<dbReference type="AlphaFoldDB" id="C8PA54"/>
<dbReference type="SUPFAM" id="SSF57884">
    <property type="entry name" value="Ada DNA repair protein, N-terminal domain (N-Ada 10)"/>
    <property type="match status" value="1"/>
</dbReference>
<feature type="compositionally biased region" description="Acidic residues" evidence="1">
    <location>
        <begin position="101"/>
        <end position="116"/>
    </location>
</feature>
<feature type="region of interest" description="Disordered" evidence="1">
    <location>
        <begin position="76"/>
        <end position="165"/>
    </location>
</feature>
<evidence type="ECO:0000313" key="6">
    <source>
        <dbReference type="Proteomes" id="UP000051883"/>
    </source>
</evidence>
<evidence type="ECO:0000256" key="1">
    <source>
        <dbReference type="SAM" id="MobiDB-lite"/>
    </source>
</evidence>
<name>C8PA54_9LACO</name>
<dbReference type="eggNOG" id="COG1525">
    <property type="taxonomic scope" value="Bacteria"/>
</dbReference>
<accession>C8PA54</accession>
<dbReference type="HOGENOM" id="CLU_1413567_0_0_9"/>
<dbReference type="Proteomes" id="UP000003675">
    <property type="component" value="Unassembled WGS sequence"/>
</dbReference>
<dbReference type="PATRIC" id="fig|525309.8.peg.1085"/>
<keyword evidence="6" id="KW-1185">Reference proteome</keyword>
<evidence type="ECO:0008006" key="7">
    <source>
        <dbReference type="Google" id="ProtNLM"/>
    </source>
</evidence>
<dbReference type="OrthoDB" id="2292214at2"/>
<dbReference type="Proteomes" id="UP000051883">
    <property type="component" value="Unassembled WGS sequence"/>
</dbReference>
<evidence type="ECO:0000313" key="5">
    <source>
        <dbReference type="Proteomes" id="UP000003675"/>
    </source>
</evidence>
<sequence>MKKTFIVIVALAIVIVFIKFFLLVGGIVALGASGYFIYQAVRNKAERHALLKKRVLPAVLVMILCFGFTGALAGNQQTGHHEESSSAKTSHKHSTRSSSSDDADDESKDEDADAESSAERSDTSESAAKDEDTSDASSTAPSATAESTNTTVRNNGDMTTDQAGTIVGNSRTMVYHTPGQHGYRMNTGNAVYFKSEAEAQAAGYRKALR</sequence>
<feature type="transmembrane region" description="Helical" evidence="2">
    <location>
        <begin position="55"/>
        <end position="74"/>
    </location>
</feature>
<dbReference type="RefSeq" id="WP_007124477.1">
    <property type="nucleotide sequence ID" value="NZ_AZDK01000027.1"/>
</dbReference>
<feature type="compositionally biased region" description="Polar residues" evidence="1">
    <location>
        <begin position="152"/>
        <end position="165"/>
    </location>
</feature>
<dbReference type="STRING" id="525309.HMPREF0494_2198"/>
<dbReference type="EMBL" id="ACLL01000070">
    <property type="protein sequence ID" value="EEW52630.1"/>
    <property type="molecule type" value="Genomic_DNA"/>
</dbReference>
<comment type="caution">
    <text evidence="3">The sequence shown here is derived from an EMBL/GenBank/DDBJ whole genome shotgun (WGS) entry which is preliminary data.</text>
</comment>
<keyword evidence="2" id="KW-1133">Transmembrane helix</keyword>
<reference evidence="3 5" key="1">
    <citation type="submission" date="2009-09" db="EMBL/GenBank/DDBJ databases">
        <authorList>
            <person name="Qin X."/>
            <person name="Bachman B."/>
            <person name="Battles P."/>
            <person name="Bell A."/>
            <person name="Bess C."/>
            <person name="Bickham C."/>
            <person name="Chaboub L."/>
            <person name="Chen D."/>
            <person name="Coyle M."/>
            <person name="Deiros D.R."/>
            <person name="Dinh H."/>
            <person name="Forbes L."/>
            <person name="Fowler G."/>
            <person name="Francisco L."/>
            <person name="Fu Q."/>
            <person name="Gubbala S."/>
            <person name="Hale W."/>
            <person name="Han Y."/>
            <person name="Hemphill L."/>
            <person name="Highlander S.K."/>
            <person name="Hirani K."/>
            <person name="Hogues M."/>
            <person name="Jackson L."/>
            <person name="Jakkamsetti A."/>
            <person name="Javaid M."/>
            <person name="Jiang H."/>
            <person name="Korchina V."/>
            <person name="Kovar C."/>
            <person name="Lara F."/>
            <person name="Lee S."/>
            <person name="Mata R."/>
            <person name="Mathew T."/>
            <person name="Moen C."/>
            <person name="Morales K."/>
            <person name="Munidasa M."/>
            <person name="Nazareth L."/>
            <person name="Ngo R."/>
            <person name="Nguyen L."/>
            <person name="Okwuonu G."/>
            <person name="Ongeri F."/>
            <person name="Patil S."/>
            <person name="Petrosino J."/>
            <person name="Pham C."/>
            <person name="Pham P."/>
            <person name="Pu L.-L."/>
            <person name="Puazo M."/>
            <person name="Raj R."/>
            <person name="Reid J."/>
            <person name="Rouhana J."/>
            <person name="Saada N."/>
            <person name="Shang Y."/>
            <person name="Simmons D."/>
            <person name="Thornton R."/>
            <person name="Warren J."/>
            <person name="Weissenberger G."/>
            <person name="Zhang J."/>
            <person name="Zhang L."/>
            <person name="Zhou C."/>
            <person name="Zhu D."/>
            <person name="Muzny D."/>
            <person name="Worley K."/>
            <person name="Gibbs R."/>
        </authorList>
    </citation>
    <scope>NUCLEOTIDE SEQUENCE [LARGE SCALE GENOMIC DNA]</scope>
    <source>
        <strain evidence="3 5">DSM 16041</strain>
    </source>
</reference>
<dbReference type="InterPro" id="IPR035451">
    <property type="entry name" value="Ada-like_dom_sf"/>
</dbReference>
<protein>
    <recommendedName>
        <fullName evidence="7">DNA-entry nuclease</fullName>
    </recommendedName>
</protein>
<reference evidence="4 6" key="2">
    <citation type="journal article" date="2015" name="Genome Announc.">
        <title>Expanding the biotechnology potential of lactobacilli through comparative genomics of 213 strains and associated genera.</title>
        <authorList>
            <person name="Sun Z."/>
            <person name="Harris H.M."/>
            <person name="McCann A."/>
            <person name="Guo C."/>
            <person name="Argimon S."/>
            <person name="Zhang W."/>
            <person name="Yang X."/>
            <person name="Jeffery I.B."/>
            <person name="Cooney J.C."/>
            <person name="Kagawa T.F."/>
            <person name="Liu W."/>
            <person name="Song Y."/>
            <person name="Salvetti E."/>
            <person name="Wrobel A."/>
            <person name="Rasinkangas P."/>
            <person name="Parkhill J."/>
            <person name="Rea M.C."/>
            <person name="O'Sullivan O."/>
            <person name="Ritari J."/>
            <person name="Douillard F.P."/>
            <person name="Paul Ross R."/>
            <person name="Yang R."/>
            <person name="Briner A.E."/>
            <person name="Felis G.E."/>
            <person name="de Vos W.M."/>
            <person name="Barrangou R."/>
            <person name="Klaenhammer T.R."/>
            <person name="Caufield P.W."/>
            <person name="Cui Y."/>
            <person name="Zhang H."/>
            <person name="O'Toole P.W."/>
        </authorList>
    </citation>
    <scope>NUCLEOTIDE SEQUENCE [LARGE SCALE GENOMIC DNA]</scope>
    <source>
        <strain evidence="4 6">DSM 16041</strain>
    </source>
</reference>
<evidence type="ECO:0000313" key="4">
    <source>
        <dbReference type="EMBL" id="KRK56955.1"/>
    </source>
</evidence>
<keyword evidence="2" id="KW-0472">Membrane</keyword>
<feature type="compositionally biased region" description="Low complexity" evidence="1">
    <location>
        <begin position="135"/>
        <end position="151"/>
    </location>
</feature>
<dbReference type="EMBL" id="AZDK01000027">
    <property type="protein sequence ID" value="KRK56955.1"/>
    <property type="molecule type" value="Genomic_DNA"/>
</dbReference>
<organism evidence="3 5">
    <name type="scientific">Limosilactobacillus antri DSM 16041</name>
    <dbReference type="NCBI Taxonomy" id="525309"/>
    <lineage>
        <taxon>Bacteria</taxon>
        <taxon>Bacillati</taxon>
        <taxon>Bacillota</taxon>
        <taxon>Bacilli</taxon>
        <taxon>Lactobacillales</taxon>
        <taxon>Lactobacillaceae</taxon>
        <taxon>Limosilactobacillus</taxon>
    </lineage>
</organism>
<proteinExistence type="predicted"/>
<evidence type="ECO:0000313" key="3">
    <source>
        <dbReference type="EMBL" id="EEW52630.1"/>
    </source>
</evidence>
<feature type="transmembrane region" description="Helical" evidence="2">
    <location>
        <begin position="6"/>
        <end position="35"/>
    </location>
</feature>
<gene>
    <name evidence="4" type="ORF">FC31_GL001075</name>
    <name evidence="3" type="ORF">HMPREF0494_2198</name>
</gene>